<protein>
    <submittedName>
        <fullName evidence="1">Uncharacterized protein</fullName>
    </submittedName>
</protein>
<organism evidence="1 2">
    <name type="scientific">Sphingomonas abietis</name>
    <dbReference type="NCBI Taxonomy" id="3012344"/>
    <lineage>
        <taxon>Bacteria</taxon>
        <taxon>Pseudomonadati</taxon>
        <taxon>Pseudomonadota</taxon>
        <taxon>Alphaproteobacteria</taxon>
        <taxon>Sphingomonadales</taxon>
        <taxon>Sphingomonadaceae</taxon>
        <taxon>Sphingomonas</taxon>
    </lineage>
</organism>
<sequence length="78" mass="8435">MNAGTDIVAALVELPAPTQADRAAALARWRTEHEVADTDDSALTEAARLTRVFVTECGPAFDPVAFGEMVEFIEELPF</sequence>
<gene>
    <name evidence="1" type="ORF">PBT88_16985</name>
</gene>
<dbReference type="RefSeq" id="WP_270076489.1">
    <property type="nucleotide sequence ID" value="NZ_CP115174.1"/>
</dbReference>
<evidence type="ECO:0000313" key="2">
    <source>
        <dbReference type="Proteomes" id="UP001210865"/>
    </source>
</evidence>
<dbReference type="Proteomes" id="UP001210865">
    <property type="component" value="Chromosome"/>
</dbReference>
<accession>A0ABY7NMX9</accession>
<reference evidence="1 2" key="1">
    <citation type="submission" date="2022-12" db="EMBL/GenBank/DDBJ databases">
        <title>Sphingomonas abieness sp. nov., an endophytic bacterium isolated from Abies koreana.</title>
        <authorList>
            <person name="Jiang L."/>
            <person name="Lee J."/>
        </authorList>
    </citation>
    <scope>NUCLEOTIDE SEQUENCE [LARGE SCALE GENOMIC DNA]</scope>
    <source>
        <strain evidence="2">PAMB 00755</strain>
    </source>
</reference>
<keyword evidence="2" id="KW-1185">Reference proteome</keyword>
<name>A0ABY7NMX9_9SPHN</name>
<proteinExistence type="predicted"/>
<dbReference type="EMBL" id="CP115174">
    <property type="protein sequence ID" value="WBO21841.1"/>
    <property type="molecule type" value="Genomic_DNA"/>
</dbReference>
<evidence type="ECO:0000313" key="1">
    <source>
        <dbReference type="EMBL" id="WBO21841.1"/>
    </source>
</evidence>